<evidence type="ECO:0000313" key="3">
    <source>
        <dbReference type="EnsemblProtists" id="EOD14606"/>
    </source>
</evidence>
<organism evidence="3 4">
    <name type="scientific">Emiliania huxleyi (strain CCMP1516)</name>
    <dbReference type="NCBI Taxonomy" id="280463"/>
    <lineage>
        <taxon>Eukaryota</taxon>
        <taxon>Haptista</taxon>
        <taxon>Haptophyta</taxon>
        <taxon>Prymnesiophyceae</taxon>
        <taxon>Isochrysidales</taxon>
        <taxon>Noelaerhabdaceae</taxon>
        <taxon>Emiliania</taxon>
    </lineage>
</organism>
<dbReference type="InterPro" id="IPR013584">
    <property type="entry name" value="RAP"/>
</dbReference>
<dbReference type="Pfam" id="PF08373">
    <property type="entry name" value="RAP"/>
    <property type="match status" value="1"/>
</dbReference>
<accession>A0A0D3ITM1</accession>
<dbReference type="GeneID" id="17260891"/>
<reference evidence="3" key="2">
    <citation type="submission" date="2024-10" db="UniProtKB">
        <authorList>
            <consortium name="EnsemblProtists"/>
        </authorList>
    </citation>
    <scope>IDENTIFICATION</scope>
</reference>
<dbReference type="AlphaFoldDB" id="A0A0D3ITM1"/>
<keyword evidence="4" id="KW-1185">Reference proteome</keyword>
<evidence type="ECO:0000313" key="4">
    <source>
        <dbReference type="Proteomes" id="UP000013827"/>
    </source>
</evidence>
<evidence type="ECO:0000256" key="1">
    <source>
        <dbReference type="SAM" id="MobiDB-lite"/>
    </source>
</evidence>
<feature type="region of interest" description="Disordered" evidence="1">
    <location>
        <begin position="175"/>
        <end position="198"/>
    </location>
</feature>
<reference evidence="4" key="1">
    <citation type="journal article" date="2013" name="Nature">
        <title>Pan genome of the phytoplankton Emiliania underpins its global distribution.</title>
        <authorList>
            <person name="Read B.A."/>
            <person name="Kegel J."/>
            <person name="Klute M.J."/>
            <person name="Kuo A."/>
            <person name="Lefebvre S.C."/>
            <person name="Maumus F."/>
            <person name="Mayer C."/>
            <person name="Miller J."/>
            <person name="Monier A."/>
            <person name="Salamov A."/>
            <person name="Young J."/>
            <person name="Aguilar M."/>
            <person name="Claverie J.M."/>
            <person name="Frickenhaus S."/>
            <person name="Gonzalez K."/>
            <person name="Herman E.K."/>
            <person name="Lin Y.C."/>
            <person name="Napier J."/>
            <person name="Ogata H."/>
            <person name="Sarno A.F."/>
            <person name="Shmutz J."/>
            <person name="Schroeder D."/>
            <person name="de Vargas C."/>
            <person name="Verret F."/>
            <person name="von Dassow P."/>
            <person name="Valentin K."/>
            <person name="Van de Peer Y."/>
            <person name="Wheeler G."/>
            <person name="Dacks J.B."/>
            <person name="Delwiche C.F."/>
            <person name="Dyhrman S.T."/>
            <person name="Glockner G."/>
            <person name="John U."/>
            <person name="Richards T."/>
            <person name="Worden A.Z."/>
            <person name="Zhang X."/>
            <person name="Grigoriev I.V."/>
            <person name="Allen A.E."/>
            <person name="Bidle K."/>
            <person name="Borodovsky M."/>
            <person name="Bowler C."/>
            <person name="Brownlee C."/>
            <person name="Cock J.M."/>
            <person name="Elias M."/>
            <person name="Gladyshev V.N."/>
            <person name="Groth M."/>
            <person name="Guda C."/>
            <person name="Hadaegh A."/>
            <person name="Iglesias-Rodriguez M.D."/>
            <person name="Jenkins J."/>
            <person name="Jones B.M."/>
            <person name="Lawson T."/>
            <person name="Leese F."/>
            <person name="Lindquist E."/>
            <person name="Lobanov A."/>
            <person name="Lomsadze A."/>
            <person name="Malik S.B."/>
            <person name="Marsh M.E."/>
            <person name="Mackinder L."/>
            <person name="Mock T."/>
            <person name="Mueller-Roeber B."/>
            <person name="Pagarete A."/>
            <person name="Parker M."/>
            <person name="Probert I."/>
            <person name="Quesneville H."/>
            <person name="Raines C."/>
            <person name="Rensing S.A."/>
            <person name="Riano-Pachon D.M."/>
            <person name="Richier S."/>
            <person name="Rokitta S."/>
            <person name="Shiraiwa Y."/>
            <person name="Soanes D.M."/>
            <person name="van der Giezen M."/>
            <person name="Wahlund T.M."/>
            <person name="Williams B."/>
            <person name="Wilson W."/>
            <person name="Wolfe G."/>
            <person name="Wurch L.L."/>
        </authorList>
    </citation>
    <scope>NUCLEOTIDE SEQUENCE</scope>
</reference>
<dbReference type="EnsemblProtists" id="EOD14606">
    <property type="protein sequence ID" value="EOD14606"/>
    <property type="gene ID" value="EMIHUDRAFT_197054"/>
</dbReference>
<proteinExistence type="predicted"/>
<feature type="domain" description="RAP" evidence="2">
    <location>
        <begin position="751"/>
        <end position="810"/>
    </location>
</feature>
<dbReference type="PROSITE" id="PS51286">
    <property type="entry name" value="RAP"/>
    <property type="match status" value="1"/>
</dbReference>
<protein>
    <recommendedName>
        <fullName evidence="2">RAP domain-containing protein</fullName>
    </recommendedName>
</protein>
<dbReference type="KEGG" id="ehx:EMIHUDRAFT_197054"/>
<name>A0A0D3ITM1_EMIH1</name>
<dbReference type="Proteomes" id="UP000013827">
    <property type="component" value="Unassembled WGS sequence"/>
</dbReference>
<dbReference type="RefSeq" id="XP_005767035.1">
    <property type="nucleotide sequence ID" value="XM_005766978.1"/>
</dbReference>
<dbReference type="PaxDb" id="2903-EOD14606"/>
<sequence length="818" mass="89836">MREVYDLMRQSGANTMYVASDDPGVFKRPHPNVTMLYSTKAQPSMEHLKAHTGADNWDVLVRNWGGTPIFVEAVIASFVDVYLLSMCDLFVGKFTSNAFRTAFELRSARSSGVHPFVSLDSAWCFDYFTKAGRSDFGHFIEPLAQATSALSNNAHREIEDPQLLRRLSQQAEKAESGTVLVSPGQERASTSDAVARTTEPSAAAKAALSRMEVAIAKVTAATGAGARIDDGARSQAMSELEGAMSEAGEASVPGLSRAWRSWHALKQADSQQAWEVAMQKLSEAVRDAHIDDAAPPASAASSAEATAKAAERRGACEAAGDADLERVRVCAYAERRSPEEDDGEWLCVGTALSSCSRFYWVVLSRGVEGTAPFDDESVTLAVGEPLEEQAEAVNAAARCFHESTGLTARDGGYVALLSTDEYTTIGAVRAPASLPPTAVEVPAQMTKPRVLLAVTSACTKGSAMIVTKLRHLCQEHAEHIELHMQLNCFTGELAQLWDPLEDWNQHLPASLSPLLPAKVDFIWLSDGDMDLARFNLSAALRQMAATNVTLAQPRVDSAFPGGRSTDYIALRAKRHGEAVDWPPNCLMVQVDHMETVVGMPRIWCKMLEVRFGTPPCGLLKESIRHLNTHTIERYLIPREARNASLLLPLMLELLAPDWGGNWSEVVTDAYKKPRGPCLTTRQETDAWADSLARDPSRWSEEDRRQLHQWQLWLSLERGVDGQQHLLSESQRKLCCDAMQDTLVTISRLQRSVDGPSHFLLTDGRGVRKPNGPTLLKRRLLAAAGWRVISVPFYGWDGFARASERQTYLERAVAPLLLT</sequence>
<evidence type="ECO:0000259" key="2">
    <source>
        <dbReference type="PROSITE" id="PS51286"/>
    </source>
</evidence>
<dbReference type="HOGENOM" id="CLU_345609_0_0_1"/>
<dbReference type="SMART" id="SM00952">
    <property type="entry name" value="RAP"/>
    <property type="match status" value="1"/>
</dbReference>
<dbReference type="Gene3D" id="3.40.50.11350">
    <property type="match status" value="1"/>
</dbReference>